<dbReference type="RefSeq" id="WP_235290791.1">
    <property type="nucleotide sequence ID" value="NZ_BSOH01000007.1"/>
</dbReference>
<dbReference type="EMBL" id="BSOH01000007">
    <property type="protein sequence ID" value="GLR17030.1"/>
    <property type="molecule type" value="Genomic_DNA"/>
</dbReference>
<evidence type="ECO:0000256" key="1">
    <source>
        <dbReference type="ARBA" id="ARBA00022475"/>
    </source>
</evidence>
<comment type="caution">
    <text evidence="7">The sequence shown here is derived from an EMBL/GenBank/DDBJ whole genome shotgun (WGS) entry which is preliminary data.</text>
</comment>
<name>A0AA37SRZ8_9BACT</name>
<dbReference type="AlphaFoldDB" id="A0AA37SRZ8"/>
<reference evidence="7" key="2">
    <citation type="submission" date="2023-01" db="EMBL/GenBank/DDBJ databases">
        <title>Draft genome sequence of Portibacter lacus strain NBRC 108769.</title>
        <authorList>
            <person name="Sun Q."/>
            <person name="Mori K."/>
        </authorList>
    </citation>
    <scope>NUCLEOTIDE SEQUENCE</scope>
    <source>
        <strain evidence="7">NBRC 108769</strain>
    </source>
</reference>
<evidence type="ECO:0000259" key="6">
    <source>
        <dbReference type="PROSITE" id="PS50234"/>
    </source>
</evidence>
<keyword evidence="1" id="KW-1003">Cell membrane</keyword>
<evidence type="ECO:0000256" key="3">
    <source>
        <dbReference type="ARBA" id="ARBA00022989"/>
    </source>
</evidence>
<dbReference type="PANTHER" id="PTHR22550:SF5">
    <property type="entry name" value="LEUCINE ZIPPER PROTEIN 4"/>
    <property type="match status" value="1"/>
</dbReference>
<keyword evidence="8" id="KW-1185">Reference proteome</keyword>
<protein>
    <submittedName>
        <fullName evidence="7">Membrane protein</fullName>
    </submittedName>
</protein>
<dbReference type="InterPro" id="IPR050768">
    <property type="entry name" value="UPF0353/GerABKA_families"/>
</dbReference>
<keyword evidence="3 5" id="KW-1133">Transmembrane helix</keyword>
<evidence type="ECO:0000256" key="5">
    <source>
        <dbReference type="SAM" id="Phobius"/>
    </source>
</evidence>
<accession>A0AA37SRZ8</accession>
<evidence type="ECO:0000313" key="8">
    <source>
        <dbReference type="Proteomes" id="UP001156666"/>
    </source>
</evidence>
<dbReference type="SMART" id="SM00327">
    <property type="entry name" value="VWA"/>
    <property type="match status" value="1"/>
</dbReference>
<evidence type="ECO:0000256" key="4">
    <source>
        <dbReference type="ARBA" id="ARBA00023136"/>
    </source>
</evidence>
<feature type="domain" description="VWFA" evidence="6">
    <location>
        <begin position="28"/>
        <end position="230"/>
    </location>
</feature>
<organism evidence="7 8">
    <name type="scientific">Portibacter lacus</name>
    <dbReference type="NCBI Taxonomy" id="1099794"/>
    <lineage>
        <taxon>Bacteria</taxon>
        <taxon>Pseudomonadati</taxon>
        <taxon>Bacteroidota</taxon>
        <taxon>Saprospiria</taxon>
        <taxon>Saprospirales</taxon>
        <taxon>Haliscomenobacteraceae</taxon>
        <taxon>Portibacter</taxon>
    </lineage>
</organism>
<proteinExistence type="predicted"/>
<reference evidence="7" key="1">
    <citation type="journal article" date="2014" name="Int. J. Syst. Evol. Microbiol.">
        <title>Complete genome sequence of Corynebacterium casei LMG S-19264T (=DSM 44701T), isolated from a smear-ripened cheese.</title>
        <authorList>
            <consortium name="US DOE Joint Genome Institute (JGI-PGF)"/>
            <person name="Walter F."/>
            <person name="Albersmeier A."/>
            <person name="Kalinowski J."/>
            <person name="Ruckert C."/>
        </authorList>
    </citation>
    <scope>NUCLEOTIDE SEQUENCE</scope>
    <source>
        <strain evidence="7">NBRC 108769</strain>
    </source>
</reference>
<evidence type="ECO:0000313" key="7">
    <source>
        <dbReference type="EMBL" id="GLR17030.1"/>
    </source>
</evidence>
<keyword evidence="4 5" id="KW-0472">Membrane</keyword>
<evidence type="ECO:0000256" key="2">
    <source>
        <dbReference type="ARBA" id="ARBA00022692"/>
    </source>
</evidence>
<dbReference type="InterPro" id="IPR036465">
    <property type="entry name" value="vWFA_dom_sf"/>
</dbReference>
<dbReference type="InterPro" id="IPR002035">
    <property type="entry name" value="VWF_A"/>
</dbReference>
<sequence>MSILFLAVAWANPQWGNKKAKVLSKSADIFVLLDISQSMMTQDVSPNRLERSKRFAEKMVTELRGNRIGLVLFAGEAYLQMPLTSDYAATSLFLRTANTELAGTQGTAIGEAIALTSRAFQEDNLHHKTIIIISDGEDHDEQALSEVKEAYDQGIVTYTIGVGTEEGDYIPYTTPNGVNDFKRDEAGKLVKSQFNPDLLKNVANEGGGKYYPILANQQIIDDLKIELEKLDKREIEQKSFTDFASYFQYFIFFAIALLFIEFILSEKRKKASIA</sequence>
<dbReference type="Pfam" id="PF13519">
    <property type="entry name" value="VWA_2"/>
    <property type="match status" value="1"/>
</dbReference>
<gene>
    <name evidence="7" type="ORF">GCM10007940_16450</name>
</gene>
<dbReference type="SUPFAM" id="SSF53300">
    <property type="entry name" value="vWA-like"/>
    <property type="match status" value="1"/>
</dbReference>
<dbReference type="Gene3D" id="3.40.50.410">
    <property type="entry name" value="von Willebrand factor, type A domain"/>
    <property type="match status" value="1"/>
</dbReference>
<feature type="transmembrane region" description="Helical" evidence="5">
    <location>
        <begin position="246"/>
        <end position="264"/>
    </location>
</feature>
<dbReference type="PANTHER" id="PTHR22550">
    <property type="entry name" value="SPORE GERMINATION PROTEIN"/>
    <property type="match status" value="1"/>
</dbReference>
<dbReference type="PROSITE" id="PS50234">
    <property type="entry name" value="VWFA"/>
    <property type="match status" value="1"/>
</dbReference>
<keyword evidence="2 5" id="KW-0812">Transmembrane</keyword>
<dbReference type="Proteomes" id="UP001156666">
    <property type="component" value="Unassembled WGS sequence"/>
</dbReference>